<dbReference type="Proteomes" id="UP000236340">
    <property type="component" value="Unassembled WGS sequence"/>
</dbReference>
<organism evidence="3 4">
    <name type="scientific">Geothermobacter hydrogeniphilus</name>
    <dbReference type="NCBI Taxonomy" id="1969733"/>
    <lineage>
        <taxon>Bacteria</taxon>
        <taxon>Pseudomonadati</taxon>
        <taxon>Thermodesulfobacteriota</taxon>
        <taxon>Desulfuromonadia</taxon>
        <taxon>Desulfuromonadales</taxon>
        <taxon>Geothermobacteraceae</taxon>
        <taxon>Geothermobacter</taxon>
    </lineage>
</organism>
<feature type="domain" description="Glycosyltransferase subfamily 4-like N-terminal" evidence="2">
    <location>
        <begin position="45"/>
        <end position="232"/>
    </location>
</feature>
<comment type="caution">
    <text evidence="3">The sequence shown here is derived from an EMBL/GenBank/DDBJ whole genome shotgun (WGS) entry which is preliminary data.</text>
</comment>
<dbReference type="InterPro" id="IPR050194">
    <property type="entry name" value="Glycosyltransferase_grp1"/>
</dbReference>
<evidence type="ECO:0000313" key="3">
    <source>
        <dbReference type="EMBL" id="PNU18669.1"/>
    </source>
</evidence>
<dbReference type="Pfam" id="PF13579">
    <property type="entry name" value="Glyco_trans_4_4"/>
    <property type="match status" value="1"/>
</dbReference>
<dbReference type="PANTHER" id="PTHR45947">
    <property type="entry name" value="SULFOQUINOVOSYL TRANSFERASE SQD2"/>
    <property type="match status" value="1"/>
</dbReference>
<dbReference type="SUPFAM" id="SSF53756">
    <property type="entry name" value="UDP-Glycosyltransferase/glycogen phosphorylase"/>
    <property type="match status" value="1"/>
</dbReference>
<dbReference type="PANTHER" id="PTHR45947:SF3">
    <property type="entry name" value="SULFOQUINOVOSYL TRANSFERASE SQD2"/>
    <property type="match status" value="1"/>
</dbReference>
<gene>
    <name evidence="3" type="ORF">C2E25_16460</name>
</gene>
<evidence type="ECO:0000259" key="1">
    <source>
        <dbReference type="Pfam" id="PF00534"/>
    </source>
</evidence>
<dbReference type="Gene3D" id="3.40.50.2000">
    <property type="entry name" value="Glycogen Phosphorylase B"/>
    <property type="match status" value="2"/>
</dbReference>
<feature type="domain" description="Glycosyl transferase family 1" evidence="1">
    <location>
        <begin position="254"/>
        <end position="419"/>
    </location>
</feature>
<dbReference type="AlphaFoldDB" id="A0A2K2H600"/>
<accession>A0A2K2H600</accession>
<reference evidence="3 4" key="1">
    <citation type="journal article" date="2018" name="Genome Announc.">
        <title>Genome Sequence of Geothermobacter sp. HR-1 Iron Reducer from the Loihi Seamount.</title>
        <authorList>
            <person name="Smith H."/>
            <person name="Abuyen K."/>
            <person name="Tremblay J."/>
            <person name="Savalia P."/>
            <person name="Perez-Rodriguez I."/>
            <person name="Emerson D."/>
            <person name="Tully B."/>
            <person name="Amend J."/>
        </authorList>
    </citation>
    <scope>NUCLEOTIDE SEQUENCE [LARGE SCALE GENOMIC DNA]</scope>
    <source>
        <strain evidence="3 4">HR-1</strain>
    </source>
</reference>
<sequence length="444" mass="50205">MEKGMLRKKLSLLSQGILADSSFGLRVRMMKVWYLHHYAAPPDCGAPMRAHYLAKSLAPFGHDVTVVAASCHHLRKESAPEKDHLTLRSFDEVQYFQLPTRSYVGNAWTRLSNMFDYNRQVKLLPQVIAAGRLAKPDVLIASSPHLFAFPAVNKIAEQLSAKVVFEVRDLWPLSLVELLGVPAWHPLVVWMGMIEKQGYKKADAVVSLLENAYQYMGKRGLDRDKFHYISNGADLDESVDGVELPHDCQSLFERLKKREKLIVVYAGAHGPPNALDQVLDLKKLVGSKEAPYHFVFIGDGSSKQQLEDRVRNEKISFISFFPRMSKKQVSIAVKKSDVCFIGWNNKNIYSYGTSPNKIGDYFVASKPVINAIGHENDIVNKICAGIVVPPYNPDRLDAALRKMYALTDEERKTIGRRGRVYVEKSLRWEILGEKYSKLLTELNA</sequence>
<name>A0A2K2H600_9BACT</name>
<dbReference type="GO" id="GO:0016758">
    <property type="term" value="F:hexosyltransferase activity"/>
    <property type="evidence" value="ECO:0007669"/>
    <property type="project" value="TreeGrafter"/>
</dbReference>
<dbReference type="EMBL" id="PPFX01000057">
    <property type="protein sequence ID" value="PNU18669.1"/>
    <property type="molecule type" value="Genomic_DNA"/>
</dbReference>
<protein>
    <submittedName>
        <fullName evidence="3">Uncharacterized protein</fullName>
    </submittedName>
</protein>
<evidence type="ECO:0000259" key="2">
    <source>
        <dbReference type="Pfam" id="PF13579"/>
    </source>
</evidence>
<dbReference type="InterPro" id="IPR001296">
    <property type="entry name" value="Glyco_trans_1"/>
</dbReference>
<dbReference type="CDD" id="cd03794">
    <property type="entry name" value="GT4_WbuB-like"/>
    <property type="match status" value="1"/>
</dbReference>
<dbReference type="Pfam" id="PF00534">
    <property type="entry name" value="Glycos_transf_1"/>
    <property type="match status" value="1"/>
</dbReference>
<evidence type="ECO:0000313" key="4">
    <source>
        <dbReference type="Proteomes" id="UP000236340"/>
    </source>
</evidence>
<dbReference type="InterPro" id="IPR028098">
    <property type="entry name" value="Glyco_trans_4-like_N"/>
</dbReference>
<proteinExistence type="predicted"/>